<dbReference type="RefSeq" id="WP_092219787.1">
    <property type="nucleotide sequence ID" value="NZ_FNJI01000004.1"/>
</dbReference>
<dbReference type="PROSITE" id="PS00198">
    <property type="entry name" value="4FE4S_FER_1"/>
    <property type="match status" value="1"/>
</dbReference>
<dbReference type="InterPro" id="IPR017900">
    <property type="entry name" value="4Fe4S_Fe_S_CS"/>
</dbReference>
<dbReference type="InterPro" id="IPR017896">
    <property type="entry name" value="4Fe4S_Fe-S-bd"/>
</dbReference>
<name>A0A1H0L5X9_9BACT</name>
<keyword evidence="1" id="KW-0479">Metal-binding</keyword>
<dbReference type="OrthoDB" id="5422255at2"/>
<keyword evidence="2" id="KW-0408">Iron</keyword>
<evidence type="ECO:0000256" key="2">
    <source>
        <dbReference type="ARBA" id="ARBA00023004"/>
    </source>
</evidence>
<keyword evidence="6" id="KW-1185">Reference proteome</keyword>
<sequence>MGHHSEGKNSIVPLIDRLNRYPVGLPDSDTLRQILSLLFSEEEAFIASRFPLTEATLGELAKATDWPEERLELRLEAMAEKGLVFDSEYGGSRYYVLMPGLIGFFEFTFMKQRQDLPVKELAKLMEEYLYGDPERKMGREFFGSKTPLTRSLVYEEHIPVSSRVMTYERASEIIRNSEYGAVGMCYCRHKNEHLGKSCEKQAPVDGICISLGSAAKFMVRRGFAEKSSKEELLAILARARELNLTHVTDNIRHKPSFICNCCSCCCELLGGVQQGFYAGVAKTGFTLAVDSQSCCGCTLCAKACNVGALQMAGDRGKESGAKAAADPARCLGCGACIAVCPTGSLVLQPYKRIDPPEKKKDLFKQILREKKRLGPYVFATIKTILMRKLKMN</sequence>
<dbReference type="Proteomes" id="UP000199073">
    <property type="component" value="Unassembled WGS sequence"/>
</dbReference>
<dbReference type="Gene3D" id="3.30.70.20">
    <property type="match status" value="1"/>
</dbReference>
<reference evidence="5 6" key="1">
    <citation type="submission" date="2016-10" db="EMBL/GenBank/DDBJ databases">
        <authorList>
            <person name="de Groot N.N."/>
        </authorList>
    </citation>
    <scope>NUCLEOTIDE SEQUENCE [LARGE SCALE GENOMIC DNA]</scope>
    <source>
        <strain evidence="5 6">DSM 12130</strain>
    </source>
</reference>
<organism evidence="5 6">
    <name type="scientific">Desulforhopalus singaporensis</name>
    <dbReference type="NCBI Taxonomy" id="91360"/>
    <lineage>
        <taxon>Bacteria</taxon>
        <taxon>Pseudomonadati</taxon>
        <taxon>Thermodesulfobacteriota</taxon>
        <taxon>Desulfobulbia</taxon>
        <taxon>Desulfobulbales</taxon>
        <taxon>Desulfocapsaceae</taxon>
        <taxon>Desulforhopalus</taxon>
    </lineage>
</organism>
<keyword evidence="3" id="KW-0411">Iron-sulfur</keyword>
<evidence type="ECO:0000313" key="5">
    <source>
        <dbReference type="EMBL" id="SDO63371.1"/>
    </source>
</evidence>
<dbReference type="STRING" id="91360.SAMN05660330_00672"/>
<dbReference type="Pfam" id="PF12838">
    <property type="entry name" value="Fer4_7"/>
    <property type="match status" value="1"/>
</dbReference>
<feature type="domain" description="4Fe-4S ferredoxin-type" evidence="4">
    <location>
        <begin position="285"/>
        <end position="314"/>
    </location>
</feature>
<evidence type="ECO:0000313" key="6">
    <source>
        <dbReference type="Proteomes" id="UP000199073"/>
    </source>
</evidence>
<dbReference type="PROSITE" id="PS51379">
    <property type="entry name" value="4FE4S_FER_2"/>
    <property type="match status" value="2"/>
</dbReference>
<protein>
    <submittedName>
        <fullName evidence="5">4Fe-4S dicluster domain-containing protein</fullName>
    </submittedName>
</protein>
<dbReference type="EMBL" id="FNJI01000004">
    <property type="protein sequence ID" value="SDO63371.1"/>
    <property type="molecule type" value="Genomic_DNA"/>
</dbReference>
<evidence type="ECO:0000259" key="4">
    <source>
        <dbReference type="PROSITE" id="PS51379"/>
    </source>
</evidence>
<dbReference type="GO" id="GO:0046872">
    <property type="term" value="F:metal ion binding"/>
    <property type="evidence" value="ECO:0007669"/>
    <property type="project" value="UniProtKB-KW"/>
</dbReference>
<proteinExistence type="predicted"/>
<feature type="domain" description="4Fe-4S ferredoxin-type" evidence="4">
    <location>
        <begin position="321"/>
        <end position="350"/>
    </location>
</feature>
<dbReference type="AlphaFoldDB" id="A0A1H0L5X9"/>
<gene>
    <name evidence="5" type="ORF">SAMN05660330_00672</name>
</gene>
<dbReference type="SUPFAM" id="SSF54862">
    <property type="entry name" value="4Fe-4S ferredoxins"/>
    <property type="match status" value="1"/>
</dbReference>
<dbReference type="GO" id="GO:0051536">
    <property type="term" value="F:iron-sulfur cluster binding"/>
    <property type="evidence" value="ECO:0007669"/>
    <property type="project" value="UniProtKB-KW"/>
</dbReference>
<accession>A0A1H0L5X9</accession>
<evidence type="ECO:0000256" key="3">
    <source>
        <dbReference type="ARBA" id="ARBA00023014"/>
    </source>
</evidence>
<evidence type="ECO:0000256" key="1">
    <source>
        <dbReference type="ARBA" id="ARBA00022723"/>
    </source>
</evidence>